<reference evidence="2 3" key="1">
    <citation type="journal article" date="2013" name="Front. Microbiol.">
        <title>Comparative genomic analyses of the cyanobacterium, Lyngbya aestuarii BL J, a powerful hydrogen producer.</title>
        <authorList>
            <person name="Kothari A."/>
            <person name="Vaughn M."/>
            <person name="Garcia-Pichel F."/>
        </authorList>
    </citation>
    <scope>NUCLEOTIDE SEQUENCE [LARGE SCALE GENOMIC DNA]</scope>
    <source>
        <strain evidence="2 3">BL J</strain>
    </source>
</reference>
<accession>U7QDA5</accession>
<dbReference type="PANTHER" id="PTHR35551:SF1">
    <property type="entry name" value="ACCLIMATION OF PHOTOSYNTHESIS TO ENVIRONMENT"/>
    <property type="match status" value="1"/>
</dbReference>
<dbReference type="OrthoDB" id="542452at2"/>
<dbReference type="Pfam" id="PF11016">
    <property type="entry name" value="DUF2854"/>
    <property type="match status" value="1"/>
</dbReference>
<keyword evidence="1" id="KW-0812">Transmembrane</keyword>
<sequence length="189" mass="21149">MLRQTSLAQVGLIFGGLLTAVGFVAYFKDYATLNLAGFFYGIPILLGGLALKAAELEPVRYSQPTSSEVLALREQQATETQNQVRKDITRYRYGQTAHLIDAIERLGLGANDDEHPQLQGLREVEVDGAYGLVLEFNSPFVSLEAWQEKQEKLTKFFGPNIRVEITQSQEEEEEEEEEIELALITVPQA</sequence>
<keyword evidence="1" id="KW-1133">Transmembrane helix</keyword>
<dbReference type="AlphaFoldDB" id="U7QDA5"/>
<dbReference type="PATRIC" id="fig|1348334.3.peg.4030"/>
<evidence type="ECO:0000256" key="1">
    <source>
        <dbReference type="SAM" id="Phobius"/>
    </source>
</evidence>
<name>U7QDA5_9CYAN</name>
<feature type="transmembrane region" description="Helical" evidence="1">
    <location>
        <begin position="33"/>
        <end position="51"/>
    </location>
</feature>
<dbReference type="Proteomes" id="UP000017127">
    <property type="component" value="Unassembled WGS sequence"/>
</dbReference>
<dbReference type="EMBL" id="AUZM01000047">
    <property type="protein sequence ID" value="ERT05854.1"/>
    <property type="molecule type" value="Genomic_DNA"/>
</dbReference>
<evidence type="ECO:0000313" key="2">
    <source>
        <dbReference type="EMBL" id="ERT05854.1"/>
    </source>
</evidence>
<organism evidence="2 3">
    <name type="scientific">Lyngbya aestuarii BL J</name>
    <dbReference type="NCBI Taxonomy" id="1348334"/>
    <lineage>
        <taxon>Bacteria</taxon>
        <taxon>Bacillati</taxon>
        <taxon>Cyanobacteriota</taxon>
        <taxon>Cyanophyceae</taxon>
        <taxon>Oscillatoriophycideae</taxon>
        <taxon>Oscillatoriales</taxon>
        <taxon>Microcoleaceae</taxon>
        <taxon>Lyngbya</taxon>
    </lineage>
</organism>
<dbReference type="InterPro" id="IPR021275">
    <property type="entry name" value="DUF2854"/>
</dbReference>
<evidence type="ECO:0000313" key="3">
    <source>
        <dbReference type="Proteomes" id="UP000017127"/>
    </source>
</evidence>
<proteinExistence type="predicted"/>
<keyword evidence="3" id="KW-1185">Reference proteome</keyword>
<evidence type="ECO:0008006" key="4">
    <source>
        <dbReference type="Google" id="ProtNLM"/>
    </source>
</evidence>
<protein>
    <recommendedName>
        <fullName evidence="4">DUF2854 domain-containing protein</fullName>
    </recommendedName>
</protein>
<comment type="caution">
    <text evidence="2">The sequence shown here is derived from an EMBL/GenBank/DDBJ whole genome shotgun (WGS) entry which is preliminary data.</text>
</comment>
<keyword evidence="1" id="KW-0472">Membrane</keyword>
<dbReference type="RefSeq" id="WP_023067881.1">
    <property type="nucleotide sequence ID" value="NZ_AUZM01000047.1"/>
</dbReference>
<feature type="transmembrane region" description="Helical" evidence="1">
    <location>
        <begin position="7"/>
        <end position="27"/>
    </location>
</feature>
<dbReference type="PANTHER" id="PTHR35551">
    <property type="match status" value="1"/>
</dbReference>
<gene>
    <name evidence="2" type="ORF">M595_4168</name>
</gene>